<dbReference type="RefSeq" id="WP_156516707.1">
    <property type="nucleotide sequence ID" value="NZ_CADFFV010000051.1"/>
</dbReference>
<accession>A0ABV0DQB6</accession>
<evidence type="ECO:0000313" key="1">
    <source>
        <dbReference type="EMBL" id="MEO1753293.1"/>
    </source>
</evidence>
<name>A0ABV0DQB6_9BURK</name>
<gene>
    <name evidence="1" type="ORF">VOI32_05040</name>
</gene>
<dbReference type="EMBL" id="JAYLVJ010000004">
    <property type="protein sequence ID" value="MEO1753293.1"/>
    <property type="molecule type" value="Genomic_DNA"/>
</dbReference>
<organism evidence="1 2">
    <name type="scientific">Paraburkholderia caribensis</name>
    <dbReference type="NCBI Taxonomy" id="75105"/>
    <lineage>
        <taxon>Bacteria</taxon>
        <taxon>Pseudomonadati</taxon>
        <taxon>Pseudomonadota</taxon>
        <taxon>Betaproteobacteria</taxon>
        <taxon>Burkholderiales</taxon>
        <taxon>Burkholderiaceae</taxon>
        <taxon>Paraburkholderia</taxon>
    </lineage>
</organism>
<comment type="caution">
    <text evidence="1">The sequence shown here is derived from an EMBL/GenBank/DDBJ whole genome shotgun (WGS) entry which is preliminary data.</text>
</comment>
<evidence type="ECO:0000313" key="2">
    <source>
        <dbReference type="Proteomes" id="UP001462961"/>
    </source>
</evidence>
<reference evidence="1 2" key="1">
    <citation type="submission" date="2024-01" db="EMBL/GenBank/DDBJ databases">
        <title>The diversity of rhizobia nodulating Mimosa spp. in eleven states of Brazil covering several biomes is determined by host plant, location, and edaphic factors.</title>
        <authorList>
            <person name="Rouws L."/>
            <person name="Barauna A."/>
            <person name="Beukes C."/>
            <person name="De Faria S.M."/>
            <person name="Gross E."/>
            <person name="Dos Reis Junior F.B."/>
            <person name="Simon M."/>
            <person name="Maluk M."/>
            <person name="Odee D.W."/>
            <person name="Kenicer G."/>
            <person name="Young J.P.W."/>
            <person name="Reis V.M."/>
            <person name="Zilli J."/>
            <person name="James E.K."/>
        </authorList>
    </citation>
    <scope>NUCLEOTIDE SEQUENCE [LARGE SCALE GENOMIC DNA]</scope>
    <source>
        <strain evidence="1 2">JHI1651</strain>
    </source>
</reference>
<keyword evidence="2" id="KW-1185">Reference proteome</keyword>
<proteinExistence type="predicted"/>
<sequence>MDIPIGTWCAFVLCTTHNAQSKKRGATGKKFGAQLGISAPEDGAGMGMKTERVQAG</sequence>
<protein>
    <submittedName>
        <fullName evidence="1">Uncharacterized protein</fullName>
    </submittedName>
</protein>
<dbReference type="Proteomes" id="UP001462961">
    <property type="component" value="Unassembled WGS sequence"/>
</dbReference>